<name>A0A2K8KJ37_9GAMM</name>
<organism evidence="2 3">
    <name type="scientific">Reinekea forsetii</name>
    <dbReference type="NCBI Taxonomy" id="1336806"/>
    <lineage>
        <taxon>Bacteria</taxon>
        <taxon>Pseudomonadati</taxon>
        <taxon>Pseudomonadota</taxon>
        <taxon>Gammaproteobacteria</taxon>
        <taxon>Oceanospirillales</taxon>
        <taxon>Saccharospirillaceae</taxon>
        <taxon>Reinekea</taxon>
    </lineage>
</organism>
<dbReference type="EMBL" id="CP011797">
    <property type="protein sequence ID" value="ATX75188.1"/>
    <property type="molecule type" value="Genomic_DNA"/>
</dbReference>
<dbReference type="PANTHER" id="PTHR14859">
    <property type="entry name" value="CALCOFLUOR WHITE HYPERSENSITIVE PROTEIN PRECURSOR"/>
    <property type="match status" value="1"/>
</dbReference>
<reference evidence="2 3" key="1">
    <citation type="journal article" date="2017" name="Environ. Microbiol.">
        <title>Genomic and physiological analyses of 'Reinekea forsetii' reveal a versatile opportunistic lifestyle during spring algae blooms.</title>
        <authorList>
            <person name="Avci B."/>
            <person name="Hahnke R.L."/>
            <person name="Chafee M."/>
            <person name="Fischer T."/>
            <person name="Gruber-Vodicka H."/>
            <person name="Tegetmeyer H.E."/>
            <person name="Harder J."/>
            <person name="Fuchs B.M."/>
            <person name="Amann R.I."/>
            <person name="Teeling H."/>
        </authorList>
    </citation>
    <scope>NUCLEOTIDE SEQUENCE [LARGE SCALE GENOMIC DNA]</scope>
    <source>
        <strain evidence="2 3">Hel1_31_D35</strain>
    </source>
</reference>
<keyword evidence="2" id="KW-0269">Exonuclease</keyword>
<dbReference type="Proteomes" id="UP000229757">
    <property type="component" value="Chromosome"/>
</dbReference>
<dbReference type="GO" id="GO:0004519">
    <property type="term" value="F:endonuclease activity"/>
    <property type="evidence" value="ECO:0007669"/>
    <property type="project" value="UniProtKB-KW"/>
</dbReference>
<keyword evidence="2" id="KW-0255">Endonuclease</keyword>
<dbReference type="KEGG" id="rfo:REIFOR_00010"/>
<dbReference type="InterPro" id="IPR005135">
    <property type="entry name" value="Endo/exonuclease/phosphatase"/>
</dbReference>
<evidence type="ECO:0000259" key="1">
    <source>
        <dbReference type="Pfam" id="PF03372"/>
    </source>
</evidence>
<keyword evidence="2" id="KW-0540">Nuclease</keyword>
<dbReference type="GO" id="GO:0004527">
    <property type="term" value="F:exonuclease activity"/>
    <property type="evidence" value="ECO:0007669"/>
    <property type="project" value="UniProtKB-KW"/>
</dbReference>
<dbReference type="AlphaFoldDB" id="A0A2K8KJ37"/>
<keyword evidence="2" id="KW-0378">Hydrolase</keyword>
<dbReference type="GO" id="GO:0016020">
    <property type="term" value="C:membrane"/>
    <property type="evidence" value="ECO:0007669"/>
    <property type="project" value="GOC"/>
</dbReference>
<keyword evidence="3" id="KW-1185">Reference proteome</keyword>
<dbReference type="OrthoDB" id="5293344at2"/>
<proteinExistence type="predicted"/>
<dbReference type="SUPFAM" id="SSF56219">
    <property type="entry name" value="DNase I-like"/>
    <property type="match status" value="1"/>
</dbReference>
<dbReference type="Pfam" id="PF03372">
    <property type="entry name" value="Exo_endo_phos"/>
    <property type="match status" value="1"/>
</dbReference>
<dbReference type="InterPro" id="IPR051916">
    <property type="entry name" value="GPI-anchor_lipid_remodeler"/>
</dbReference>
<dbReference type="Gene3D" id="3.60.10.10">
    <property type="entry name" value="Endonuclease/exonuclease/phosphatase"/>
    <property type="match status" value="1"/>
</dbReference>
<sequence>MSLPSGMAVTPVLLESWHRFMHPDPSQPCATLKLLSYNIQVGIQTRRYPDYVVKAWQHLLPSARREHNLQQIAELIRHYDIIALQEIDGGSFRTRYVNQIHYLAKAAHKDYWHQQLNRNLGRFGQHSNAVIGNIKLININDHALPGRQGRGAIAFEVGTRNPLLIVVAHLALGRRHQDEQLKYIGGLISRYRSAVVMGDMNTDSLRILNDSPLKSAGLKAAHARATYPSWRPTKCYDQILVSAHIKIIKMGVLDFALSDHLPVAIEIELPQ</sequence>
<evidence type="ECO:0000313" key="3">
    <source>
        <dbReference type="Proteomes" id="UP000229757"/>
    </source>
</evidence>
<gene>
    <name evidence="2" type="ORF">REIFOR_00010</name>
</gene>
<protein>
    <submittedName>
        <fullName evidence="2">Endonuclease/exonuclease/phosphatase family protein</fullName>
    </submittedName>
</protein>
<dbReference type="InterPro" id="IPR036691">
    <property type="entry name" value="Endo/exonu/phosph_ase_sf"/>
</dbReference>
<evidence type="ECO:0000313" key="2">
    <source>
        <dbReference type="EMBL" id="ATX75188.1"/>
    </source>
</evidence>
<dbReference type="PANTHER" id="PTHR14859:SF15">
    <property type="entry name" value="ENDONUCLEASE_EXONUCLEASE_PHOSPHATASE DOMAIN-CONTAINING PROTEIN"/>
    <property type="match status" value="1"/>
</dbReference>
<feature type="domain" description="Endonuclease/exonuclease/phosphatase" evidence="1">
    <location>
        <begin position="35"/>
        <end position="260"/>
    </location>
</feature>
<accession>A0A2K8KJ37</accession>
<dbReference type="GO" id="GO:0006506">
    <property type="term" value="P:GPI anchor biosynthetic process"/>
    <property type="evidence" value="ECO:0007669"/>
    <property type="project" value="TreeGrafter"/>
</dbReference>